<evidence type="ECO:0000313" key="1">
    <source>
        <dbReference type="EMBL" id="KAJ8001030.1"/>
    </source>
</evidence>
<dbReference type="EMBL" id="CM055742">
    <property type="protein sequence ID" value="KAJ8001030.1"/>
    <property type="molecule type" value="Genomic_DNA"/>
</dbReference>
<comment type="caution">
    <text evidence="1">The sequence shown here is derived from an EMBL/GenBank/DDBJ whole genome shotgun (WGS) entry which is preliminary data.</text>
</comment>
<sequence length="313" mass="35245">MMNPVSLPALSRIAICGGTHGNELSGVYLVRELQRQKKEKVGEAALTTVLSNPRAIKECRRYIDMDLNRCFTKALLSSPVMDDTPFEVRRAQELQALLGASSSVQAMDLVIDLHNSTSNMGVSLITYYNQNPLILHIYKHIQRNVTVAPVRLILLDTHHADAYSLDSLGKHSFTLEVGPQPHGVLRADIFNIMKEAVDQTLKWVQCFNTGSVFEGGEVDNAYMLVKSIDFPRDQENNNISGVVHPQLQDQDFCHLRPGDPMFLTFSGETVKYEEKEVLHPFFINEGAYYEKSIAFHLGRKMTLSVPSLQMKEH</sequence>
<organism evidence="1 2">
    <name type="scientific">Dallia pectoralis</name>
    <name type="common">Alaska blackfish</name>
    <dbReference type="NCBI Taxonomy" id="75939"/>
    <lineage>
        <taxon>Eukaryota</taxon>
        <taxon>Metazoa</taxon>
        <taxon>Chordata</taxon>
        <taxon>Craniata</taxon>
        <taxon>Vertebrata</taxon>
        <taxon>Euteleostomi</taxon>
        <taxon>Actinopterygii</taxon>
        <taxon>Neopterygii</taxon>
        <taxon>Teleostei</taxon>
        <taxon>Protacanthopterygii</taxon>
        <taxon>Esociformes</taxon>
        <taxon>Umbridae</taxon>
        <taxon>Dallia</taxon>
    </lineage>
</organism>
<evidence type="ECO:0000313" key="2">
    <source>
        <dbReference type="Proteomes" id="UP001157502"/>
    </source>
</evidence>
<dbReference type="Proteomes" id="UP001157502">
    <property type="component" value="Chromosome 15"/>
</dbReference>
<proteinExistence type="predicted"/>
<accession>A0ACC2GC54</accession>
<reference evidence="1" key="1">
    <citation type="submission" date="2021-05" db="EMBL/GenBank/DDBJ databases">
        <authorList>
            <person name="Pan Q."/>
            <person name="Jouanno E."/>
            <person name="Zahm M."/>
            <person name="Klopp C."/>
            <person name="Cabau C."/>
            <person name="Louis A."/>
            <person name="Berthelot C."/>
            <person name="Parey E."/>
            <person name="Roest Crollius H."/>
            <person name="Montfort J."/>
            <person name="Robinson-Rechavi M."/>
            <person name="Bouchez O."/>
            <person name="Lampietro C."/>
            <person name="Lopez Roques C."/>
            <person name="Donnadieu C."/>
            <person name="Postlethwait J."/>
            <person name="Bobe J."/>
            <person name="Dillon D."/>
            <person name="Chandos A."/>
            <person name="von Hippel F."/>
            <person name="Guiguen Y."/>
        </authorList>
    </citation>
    <scope>NUCLEOTIDE SEQUENCE</scope>
    <source>
        <strain evidence="1">YG-Jan2019</strain>
    </source>
</reference>
<name>A0ACC2GC54_DALPE</name>
<keyword evidence="2" id="KW-1185">Reference proteome</keyword>
<protein>
    <submittedName>
        <fullName evidence="1">Uncharacterized protein</fullName>
    </submittedName>
</protein>
<gene>
    <name evidence="1" type="ORF">DPEC_G00186940</name>
</gene>